<name>A0A9N7VR95_PLEPL</name>
<gene>
    <name evidence="2" type="ORF">PLEPLA_LOCUS45589</name>
</gene>
<dbReference type="EMBL" id="CADEAL010004356">
    <property type="protein sequence ID" value="CAB1457762.1"/>
    <property type="molecule type" value="Genomic_DNA"/>
</dbReference>
<protein>
    <submittedName>
        <fullName evidence="2">Uncharacterized protein</fullName>
    </submittedName>
</protein>
<feature type="region of interest" description="Disordered" evidence="1">
    <location>
        <begin position="41"/>
        <end position="65"/>
    </location>
</feature>
<comment type="caution">
    <text evidence="2">The sequence shown here is derived from an EMBL/GenBank/DDBJ whole genome shotgun (WGS) entry which is preliminary data.</text>
</comment>
<feature type="region of interest" description="Disordered" evidence="1">
    <location>
        <begin position="91"/>
        <end position="141"/>
    </location>
</feature>
<reference evidence="2" key="1">
    <citation type="submission" date="2020-03" db="EMBL/GenBank/DDBJ databases">
        <authorList>
            <person name="Weist P."/>
        </authorList>
    </citation>
    <scope>NUCLEOTIDE SEQUENCE</scope>
</reference>
<organism evidence="2 3">
    <name type="scientific">Pleuronectes platessa</name>
    <name type="common">European plaice</name>
    <dbReference type="NCBI Taxonomy" id="8262"/>
    <lineage>
        <taxon>Eukaryota</taxon>
        <taxon>Metazoa</taxon>
        <taxon>Chordata</taxon>
        <taxon>Craniata</taxon>
        <taxon>Vertebrata</taxon>
        <taxon>Euteleostomi</taxon>
        <taxon>Actinopterygii</taxon>
        <taxon>Neopterygii</taxon>
        <taxon>Teleostei</taxon>
        <taxon>Neoteleostei</taxon>
        <taxon>Acanthomorphata</taxon>
        <taxon>Carangaria</taxon>
        <taxon>Pleuronectiformes</taxon>
        <taxon>Pleuronectoidei</taxon>
        <taxon>Pleuronectidae</taxon>
        <taxon>Pleuronectes</taxon>
    </lineage>
</organism>
<feature type="compositionally biased region" description="Acidic residues" evidence="1">
    <location>
        <begin position="52"/>
        <end position="61"/>
    </location>
</feature>
<dbReference type="Proteomes" id="UP001153269">
    <property type="component" value="Unassembled WGS sequence"/>
</dbReference>
<evidence type="ECO:0000256" key="1">
    <source>
        <dbReference type="SAM" id="MobiDB-lite"/>
    </source>
</evidence>
<sequence>MPPLEQWGTFPGGAGLPKLLQEHIDDSSRRSLKTREQHLRNCRPHLPKLKNEEEEEEEEEEALHFEETHNRFKKYICATITTLKLPPYCCHENTGDNVGQGSRRQTARRGGEEERRRGGEEETDGVGTEESTDLFGGKLYD</sequence>
<accession>A0A9N7VR95</accession>
<feature type="compositionally biased region" description="Basic and acidic residues" evidence="1">
    <location>
        <begin position="109"/>
        <end position="120"/>
    </location>
</feature>
<evidence type="ECO:0000313" key="2">
    <source>
        <dbReference type="EMBL" id="CAB1457762.1"/>
    </source>
</evidence>
<dbReference type="AlphaFoldDB" id="A0A9N7VR95"/>
<keyword evidence="3" id="KW-1185">Reference proteome</keyword>
<proteinExistence type="predicted"/>
<evidence type="ECO:0000313" key="3">
    <source>
        <dbReference type="Proteomes" id="UP001153269"/>
    </source>
</evidence>